<dbReference type="InterPro" id="IPR027417">
    <property type="entry name" value="P-loop_NTPase"/>
</dbReference>
<dbReference type="PROSITE" id="PS51420">
    <property type="entry name" value="RHO"/>
    <property type="match status" value="1"/>
</dbReference>
<dbReference type="GO" id="GO:0016020">
    <property type="term" value="C:membrane"/>
    <property type="evidence" value="ECO:0007669"/>
    <property type="project" value="UniProtKB-SubCell"/>
</dbReference>
<dbReference type="PANTHER" id="PTHR24072">
    <property type="entry name" value="RHO FAMILY GTPASE"/>
    <property type="match status" value="1"/>
</dbReference>
<evidence type="ECO:0000313" key="7">
    <source>
        <dbReference type="Proteomes" id="UP000620124"/>
    </source>
</evidence>
<accession>A0A8H6Y6J3</accession>
<dbReference type="AlphaFoldDB" id="A0A8H6Y6J3"/>
<dbReference type="SUPFAM" id="SSF52540">
    <property type="entry name" value="P-loop containing nucleoside triphosphate hydrolases"/>
    <property type="match status" value="1"/>
</dbReference>
<dbReference type="PRINTS" id="PR00449">
    <property type="entry name" value="RASTRNSFRMNG"/>
</dbReference>
<keyword evidence="3" id="KW-0547">Nucleotide-binding</keyword>
<dbReference type="SMART" id="SM00174">
    <property type="entry name" value="RHO"/>
    <property type="match status" value="1"/>
</dbReference>
<dbReference type="GO" id="GO:0005525">
    <property type="term" value="F:GTP binding"/>
    <property type="evidence" value="ECO:0007669"/>
    <property type="project" value="UniProtKB-KW"/>
</dbReference>
<dbReference type="SMART" id="SM00173">
    <property type="entry name" value="RAS"/>
    <property type="match status" value="1"/>
</dbReference>
<keyword evidence="7" id="KW-1185">Reference proteome</keyword>
<dbReference type="NCBIfam" id="TIGR00231">
    <property type="entry name" value="small_GTP"/>
    <property type="match status" value="1"/>
</dbReference>
<keyword evidence="4" id="KW-0342">GTP-binding</keyword>
<dbReference type="GO" id="GO:0007264">
    <property type="term" value="P:small GTPase-mediated signal transduction"/>
    <property type="evidence" value="ECO:0007669"/>
    <property type="project" value="InterPro"/>
</dbReference>
<protein>
    <submittedName>
        <fullName evidence="6">GTP binding protein Cdc42</fullName>
    </submittedName>
</protein>
<dbReference type="PROSITE" id="PS51419">
    <property type="entry name" value="RAB"/>
    <property type="match status" value="1"/>
</dbReference>
<dbReference type="PROSITE" id="PS51421">
    <property type="entry name" value="RAS"/>
    <property type="match status" value="1"/>
</dbReference>
<dbReference type="InterPro" id="IPR001806">
    <property type="entry name" value="Small_GTPase"/>
</dbReference>
<comment type="subcellular location">
    <subcellularLocation>
        <location evidence="1">Membrane</location>
    </subcellularLocation>
</comment>
<dbReference type="FunFam" id="3.40.50.300:FF:002060">
    <property type="entry name" value="Rho family GTPase"/>
    <property type="match status" value="1"/>
</dbReference>
<evidence type="ECO:0000313" key="6">
    <source>
        <dbReference type="EMBL" id="KAF7354188.1"/>
    </source>
</evidence>
<name>A0A8H6Y6J3_9AGAR</name>
<dbReference type="InterPro" id="IPR005225">
    <property type="entry name" value="Small_GTP-bd"/>
</dbReference>
<dbReference type="Gene3D" id="3.40.50.300">
    <property type="entry name" value="P-loop containing nucleotide triphosphate hydrolases"/>
    <property type="match status" value="1"/>
</dbReference>
<organism evidence="6 7">
    <name type="scientific">Mycena venus</name>
    <dbReference type="NCBI Taxonomy" id="2733690"/>
    <lineage>
        <taxon>Eukaryota</taxon>
        <taxon>Fungi</taxon>
        <taxon>Dikarya</taxon>
        <taxon>Basidiomycota</taxon>
        <taxon>Agaricomycotina</taxon>
        <taxon>Agaricomycetes</taxon>
        <taxon>Agaricomycetidae</taxon>
        <taxon>Agaricales</taxon>
        <taxon>Marasmiineae</taxon>
        <taxon>Mycenaceae</taxon>
        <taxon>Mycena</taxon>
    </lineage>
</organism>
<dbReference type="OrthoDB" id="8830751at2759"/>
<evidence type="ECO:0000256" key="2">
    <source>
        <dbReference type="ARBA" id="ARBA00022481"/>
    </source>
</evidence>
<sequence length="295" mass="32733">MLKPWSATLPSEYVALEADLRFVSFEFCAHPANNWKIGARGGQDHWVVAEDLLEKRRLARLLSSADASRHLAPTYLPFPSTPLRVANTMPLRRIKCVVVGDNAVGKTCLLVSLTTNEFPTQDVPPVLDNNQITVEVMGGRSILQLFDTAGLSQPGTFHFVQSHLDSVPFTSFRSRGLRVVLVCCSVACPSSFTNAKEKWFPELSHHCPLVPCLLVGTQVDLRDDSSRKEKLGRQNQRAVTNAEGWNLAREMGASRYLECSALTRKGLRDVFEEAIMVVLTPPRCTRRSGARCVVV</sequence>
<keyword evidence="2" id="KW-0488">Methylation</keyword>
<evidence type="ECO:0000256" key="1">
    <source>
        <dbReference type="ARBA" id="ARBA00004370"/>
    </source>
</evidence>
<dbReference type="EMBL" id="JACAZI010000008">
    <property type="protein sequence ID" value="KAF7354188.1"/>
    <property type="molecule type" value="Genomic_DNA"/>
</dbReference>
<gene>
    <name evidence="6" type="ORF">MVEN_01106500</name>
</gene>
<evidence type="ECO:0000256" key="3">
    <source>
        <dbReference type="ARBA" id="ARBA00022741"/>
    </source>
</evidence>
<dbReference type="Pfam" id="PF00071">
    <property type="entry name" value="Ras"/>
    <property type="match status" value="1"/>
</dbReference>
<dbReference type="InterPro" id="IPR003578">
    <property type="entry name" value="Small_GTPase_Rho"/>
</dbReference>
<comment type="caution">
    <text evidence="6">The sequence shown here is derived from an EMBL/GenBank/DDBJ whole genome shotgun (WGS) entry which is preliminary data.</text>
</comment>
<evidence type="ECO:0000256" key="5">
    <source>
        <dbReference type="ARBA" id="ARBA00023136"/>
    </source>
</evidence>
<keyword evidence="5" id="KW-0472">Membrane</keyword>
<evidence type="ECO:0000256" key="4">
    <source>
        <dbReference type="ARBA" id="ARBA00023134"/>
    </source>
</evidence>
<dbReference type="SMART" id="SM00175">
    <property type="entry name" value="RAB"/>
    <property type="match status" value="1"/>
</dbReference>
<reference evidence="6" key="1">
    <citation type="submission" date="2020-05" db="EMBL/GenBank/DDBJ databases">
        <title>Mycena genomes resolve the evolution of fungal bioluminescence.</title>
        <authorList>
            <person name="Tsai I.J."/>
        </authorList>
    </citation>
    <scope>NUCLEOTIDE SEQUENCE</scope>
    <source>
        <strain evidence="6">CCC161011</strain>
    </source>
</reference>
<dbReference type="Proteomes" id="UP000620124">
    <property type="component" value="Unassembled WGS sequence"/>
</dbReference>
<dbReference type="GO" id="GO:0003924">
    <property type="term" value="F:GTPase activity"/>
    <property type="evidence" value="ECO:0007669"/>
    <property type="project" value="InterPro"/>
</dbReference>
<proteinExistence type="predicted"/>